<evidence type="ECO:0000313" key="16">
    <source>
        <dbReference type="EnsemblPlants" id="Pp3c5_8660V3.1"/>
    </source>
</evidence>
<dbReference type="InterPro" id="IPR044066">
    <property type="entry name" value="TRIAD_supradom"/>
</dbReference>
<dbReference type="SUPFAM" id="SSF57850">
    <property type="entry name" value="RING/U-box"/>
    <property type="match status" value="3"/>
</dbReference>
<evidence type="ECO:0000256" key="6">
    <source>
        <dbReference type="ARBA" id="ARBA00022723"/>
    </source>
</evidence>
<dbReference type="EnsemblPlants" id="Pp3c5_8660V3.3">
    <property type="protein sequence ID" value="Pp3c5_8660V3.3"/>
    <property type="gene ID" value="Pp3c5_8660"/>
</dbReference>
<keyword evidence="7" id="KW-0677">Repeat</keyword>
<comment type="function">
    <text evidence="2">Might act as an E3 ubiquitin-protein ligase, or as part of E3 complex, which accepts ubiquitin from specific E2 ubiquitin-conjugating enzymes and then transfers it to substrates.</text>
</comment>
<dbReference type="InterPro" id="IPR001841">
    <property type="entry name" value="Znf_RING"/>
</dbReference>
<evidence type="ECO:0000256" key="4">
    <source>
        <dbReference type="ARBA" id="ARBA00012251"/>
    </source>
</evidence>
<feature type="compositionally biased region" description="Basic and acidic residues" evidence="12">
    <location>
        <begin position="58"/>
        <end position="70"/>
    </location>
</feature>
<dbReference type="CDD" id="cd22582">
    <property type="entry name" value="BRcat_RBR_unk"/>
    <property type="match status" value="1"/>
</dbReference>
<reference evidence="15 17" key="2">
    <citation type="journal article" date="2018" name="Plant J.">
        <title>The Physcomitrella patens chromosome-scale assembly reveals moss genome structure and evolution.</title>
        <authorList>
            <person name="Lang D."/>
            <person name="Ullrich K.K."/>
            <person name="Murat F."/>
            <person name="Fuchs J."/>
            <person name="Jenkins J."/>
            <person name="Haas F.B."/>
            <person name="Piednoel M."/>
            <person name="Gundlach H."/>
            <person name="Van Bel M."/>
            <person name="Meyberg R."/>
            <person name="Vives C."/>
            <person name="Morata J."/>
            <person name="Symeonidi A."/>
            <person name="Hiss M."/>
            <person name="Muchero W."/>
            <person name="Kamisugi Y."/>
            <person name="Saleh O."/>
            <person name="Blanc G."/>
            <person name="Decker E.L."/>
            <person name="van Gessel N."/>
            <person name="Grimwood J."/>
            <person name="Hayes R.D."/>
            <person name="Graham S.W."/>
            <person name="Gunter L.E."/>
            <person name="McDaniel S.F."/>
            <person name="Hoernstein S.N.W."/>
            <person name="Larsson A."/>
            <person name="Li F.W."/>
            <person name="Perroud P.F."/>
            <person name="Phillips J."/>
            <person name="Ranjan P."/>
            <person name="Rokshar D.S."/>
            <person name="Rothfels C.J."/>
            <person name="Schneider L."/>
            <person name="Shu S."/>
            <person name="Stevenson D.W."/>
            <person name="Thummler F."/>
            <person name="Tillich M."/>
            <person name="Villarreal Aguilar J.C."/>
            <person name="Widiez T."/>
            <person name="Wong G.K."/>
            <person name="Wymore A."/>
            <person name="Zhang Y."/>
            <person name="Zimmer A.D."/>
            <person name="Quatrano R.S."/>
            <person name="Mayer K.F.X."/>
            <person name="Goodstein D."/>
            <person name="Casacuberta J.M."/>
            <person name="Vandepoele K."/>
            <person name="Reski R."/>
            <person name="Cuming A.C."/>
            <person name="Tuskan G.A."/>
            <person name="Maumus F."/>
            <person name="Salse J."/>
            <person name="Schmutz J."/>
            <person name="Rensing S.A."/>
        </authorList>
    </citation>
    <scope>NUCLEOTIDE SEQUENCE [LARGE SCALE GENOMIC DNA]</scope>
    <source>
        <strain evidence="16 17">cv. Gransden 2004</strain>
    </source>
</reference>
<comment type="catalytic activity">
    <reaction evidence="1">
        <text>[E2 ubiquitin-conjugating enzyme]-S-ubiquitinyl-L-cysteine + [acceptor protein]-L-lysine = [E2 ubiquitin-conjugating enzyme]-L-cysteine + [acceptor protein]-N(6)-ubiquitinyl-L-lysine.</text>
        <dbReference type="EC" id="2.3.2.31"/>
    </reaction>
</comment>
<dbReference type="Gene3D" id="3.30.40.10">
    <property type="entry name" value="Zinc/RING finger domain, C3HC4 (zinc finger)"/>
    <property type="match status" value="1"/>
</dbReference>
<dbReference type="EnsemblPlants" id="Pp3c5_8660V3.1">
    <property type="protein sequence ID" value="Pp3c5_8660V3.1"/>
    <property type="gene ID" value="Pp3c5_8660"/>
</dbReference>
<dbReference type="STRING" id="3218.A0A2K1KIY4"/>
<evidence type="ECO:0000259" key="14">
    <source>
        <dbReference type="PROSITE" id="PS51873"/>
    </source>
</evidence>
<dbReference type="OrthoDB" id="10009520at2759"/>
<protein>
    <recommendedName>
        <fullName evidence="4">RBR-type E3 ubiquitin transferase</fullName>
        <ecNumber evidence="4">2.3.2.31</ecNumber>
    </recommendedName>
</protein>
<organism evidence="15">
    <name type="scientific">Physcomitrium patens</name>
    <name type="common">Spreading-leaved earth moss</name>
    <name type="synonym">Physcomitrella patens</name>
    <dbReference type="NCBI Taxonomy" id="3218"/>
    <lineage>
        <taxon>Eukaryota</taxon>
        <taxon>Viridiplantae</taxon>
        <taxon>Streptophyta</taxon>
        <taxon>Embryophyta</taxon>
        <taxon>Bryophyta</taxon>
        <taxon>Bryophytina</taxon>
        <taxon>Bryopsida</taxon>
        <taxon>Funariidae</taxon>
        <taxon>Funariales</taxon>
        <taxon>Funariaceae</taxon>
        <taxon>Physcomitrium</taxon>
    </lineage>
</organism>
<dbReference type="EMBL" id="ABEU02000005">
    <property type="protein sequence ID" value="PNR53742.1"/>
    <property type="molecule type" value="Genomic_DNA"/>
</dbReference>
<keyword evidence="17" id="KW-1185">Reference proteome</keyword>
<dbReference type="OMA" id="TEHCKIC"/>
<dbReference type="InterPro" id="IPR002867">
    <property type="entry name" value="IBR_dom"/>
</dbReference>
<keyword evidence="5" id="KW-0808">Transferase</keyword>
<evidence type="ECO:0000256" key="1">
    <source>
        <dbReference type="ARBA" id="ARBA00001798"/>
    </source>
</evidence>
<feature type="compositionally biased region" description="Polar residues" evidence="12">
    <location>
        <begin position="29"/>
        <end position="57"/>
    </location>
</feature>
<evidence type="ECO:0000259" key="13">
    <source>
        <dbReference type="PROSITE" id="PS50089"/>
    </source>
</evidence>
<dbReference type="GO" id="GO:0008270">
    <property type="term" value="F:zinc ion binding"/>
    <property type="evidence" value="ECO:0007669"/>
    <property type="project" value="UniProtKB-KW"/>
</dbReference>
<evidence type="ECO:0000256" key="9">
    <source>
        <dbReference type="ARBA" id="ARBA00022786"/>
    </source>
</evidence>
<dbReference type="CDD" id="cd22584">
    <property type="entry name" value="Rcat_RBR_unk"/>
    <property type="match status" value="1"/>
</dbReference>
<keyword evidence="10" id="KW-0862">Zinc</keyword>
<dbReference type="EC" id="2.3.2.31" evidence="4"/>
<dbReference type="GO" id="GO:0006511">
    <property type="term" value="P:ubiquitin-dependent protein catabolic process"/>
    <property type="evidence" value="ECO:0000318"/>
    <property type="project" value="GO_Central"/>
</dbReference>
<feature type="domain" description="RING-type" evidence="13">
    <location>
        <begin position="94"/>
        <end position="140"/>
    </location>
</feature>
<reference evidence="15 17" key="1">
    <citation type="journal article" date="2008" name="Science">
        <title>The Physcomitrella genome reveals evolutionary insights into the conquest of land by plants.</title>
        <authorList>
            <person name="Rensing S."/>
            <person name="Lang D."/>
            <person name="Zimmer A."/>
            <person name="Terry A."/>
            <person name="Salamov A."/>
            <person name="Shapiro H."/>
            <person name="Nishiyama T."/>
            <person name="Perroud P.-F."/>
            <person name="Lindquist E."/>
            <person name="Kamisugi Y."/>
            <person name="Tanahashi T."/>
            <person name="Sakakibara K."/>
            <person name="Fujita T."/>
            <person name="Oishi K."/>
            <person name="Shin-I T."/>
            <person name="Kuroki Y."/>
            <person name="Toyoda A."/>
            <person name="Suzuki Y."/>
            <person name="Hashimoto A."/>
            <person name="Yamaguchi K."/>
            <person name="Sugano A."/>
            <person name="Kohara Y."/>
            <person name="Fujiyama A."/>
            <person name="Anterola A."/>
            <person name="Aoki S."/>
            <person name="Ashton N."/>
            <person name="Barbazuk W.B."/>
            <person name="Barker E."/>
            <person name="Bennetzen J."/>
            <person name="Bezanilla M."/>
            <person name="Blankenship R."/>
            <person name="Cho S.H."/>
            <person name="Dutcher S."/>
            <person name="Estelle M."/>
            <person name="Fawcett J.A."/>
            <person name="Gundlach H."/>
            <person name="Hanada K."/>
            <person name="Heyl A."/>
            <person name="Hicks K.A."/>
            <person name="Hugh J."/>
            <person name="Lohr M."/>
            <person name="Mayer K."/>
            <person name="Melkozernov A."/>
            <person name="Murata T."/>
            <person name="Nelson D."/>
            <person name="Pils B."/>
            <person name="Prigge M."/>
            <person name="Reiss B."/>
            <person name="Renner T."/>
            <person name="Rombauts S."/>
            <person name="Rushton P."/>
            <person name="Sanderfoot A."/>
            <person name="Schween G."/>
            <person name="Shiu S.-H."/>
            <person name="Stueber K."/>
            <person name="Theodoulou F.L."/>
            <person name="Tu H."/>
            <person name="Van de Peer Y."/>
            <person name="Verrier P.J."/>
            <person name="Waters E."/>
            <person name="Wood A."/>
            <person name="Yang L."/>
            <person name="Cove D."/>
            <person name="Cuming A."/>
            <person name="Hasebe M."/>
            <person name="Lucas S."/>
            <person name="Mishler D.B."/>
            <person name="Reski R."/>
            <person name="Grigoriev I."/>
            <person name="Quatrano R.S."/>
            <person name="Boore J.L."/>
        </authorList>
    </citation>
    <scope>NUCLEOTIDE SEQUENCE [LARGE SCALE GENOMIC DNA]</scope>
    <source>
        <strain evidence="16 17">cv. Gransden 2004</strain>
    </source>
</reference>
<keyword evidence="6" id="KW-0479">Metal-binding</keyword>
<dbReference type="GO" id="GO:0016567">
    <property type="term" value="P:protein ubiquitination"/>
    <property type="evidence" value="ECO:0007669"/>
    <property type="project" value="InterPro"/>
</dbReference>
<evidence type="ECO:0000313" key="15">
    <source>
        <dbReference type="EMBL" id="PNR53742.1"/>
    </source>
</evidence>
<dbReference type="PANTHER" id="PTHR11685">
    <property type="entry name" value="RBR FAMILY RING FINGER AND IBR DOMAIN-CONTAINING"/>
    <property type="match status" value="1"/>
</dbReference>
<accession>A0A2K1KIY4</accession>
<dbReference type="PROSITE" id="PS51873">
    <property type="entry name" value="TRIAD"/>
    <property type="match status" value="1"/>
</dbReference>
<dbReference type="FunCoup" id="A0A2K1KIY4">
    <property type="interactions" value="347"/>
</dbReference>
<dbReference type="Gramene" id="Pp3c5_8660V3.3">
    <property type="protein sequence ID" value="Pp3c5_8660V3.3"/>
    <property type="gene ID" value="Pp3c5_8660"/>
</dbReference>
<dbReference type="EnsemblPlants" id="Pp3c5_8660V3.2">
    <property type="protein sequence ID" value="Pp3c5_8660V3.2"/>
    <property type="gene ID" value="Pp3c5_8660"/>
</dbReference>
<dbReference type="Gramene" id="Pp3c5_8660V3.1">
    <property type="protein sequence ID" value="Pp3c5_8660V3.1"/>
    <property type="gene ID" value="Pp3c5_8660"/>
</dbReference>
<dbReference type="SMART" id="SM00647">
    <property type="entry name" value="IBR"/>
    <property type="match status" value="2"/>
</dbReference>
<proteinExistence type="inferred from homology"/>
<dbReference type="Gene3D" id="1.20.120.1750">
    <property type="match status" value="1"/>
</dbReference>
<feature type="domain" description="RING-type" evidence="14">
    <location>
        <begin position="90"/>
        <end position="303"/>
    </location>
</feature>
<keyword evidence="8 11" id="KW-0863">Zinc-finger</keyword>
<evidence type="ECO:0000256" key="8">
    <source>
        <dbReference type="ARBA" id="ARBA00022771"/>
    </source>
</evidence>
<evidence type="ECO:0000256" key="2">
    <source>
        <dbReference type="ARBA" id="ARBA00003976"/>
    </source>
</evidence>
<evidence type="ECO:0000313" key="17">
    <source>
        <dbReference type="Proteomes" id="UP000006727"/>
    </source>
</evidence>
<dbReference type="PaxDb" id="3218-PP1S64_60V6.1"/>
<evidence type="ECO:0000256" key="12">
    <source>
        <dbReference type="SAM" id="MobiDB-lite"/>
    </source>
</evidence>
<evidence type="ECO:0000256" key="5">
    <source>
        <dbReference type="ARBA" id="ARBA00022679"/>
    </source>
</evidence>
<dbReference type="PROSITE" id="PS50089">
    <property type="entry name" value="ZF_RING_2"/>
    <property type="match status" value="1"/>
</dbReference>
<keyword evidence="9" id="KW-0833">Ubl conjugation pathway</keyword>
<evidence type="ECO:0000256" key="7">
    <source>
        <dbReference type="ARBA" id="ARBA00022737"/>
    </source>
</evidence>
<comment type="similarity">
    <text evidence="3">Belongs to the RBR family. Ariadne subfamily.</text>
</comment>
<dbReference type="InterPro" id="IPR013083">
    <property type="entry name" value="Znf_RING/FYVE/PHD"/>
</dbReference>
<evidence type="ECO:0000256" key="3">
    <source>
        <dbReference type="ARBA" id="ARBA00005884"/>
    </source>
</evidence>
<dbReference type="Proteomes" id="UP000006727">
    <property type="component" value="Chromosome 5"/>
</dbReference>
<dbReference type="GO" id="GO:0005737">
    <property type="term" value="C:cytoplasm"/>
    <property type="evidence" value="ECO:0000318"/>
    <property type="project" value="GO_Central"/>
</dbReference>
<dbReference type="GO" id="GO:0000151">
    <property type="term" value="C:ubiquitin ligase complex"/>
    <property type="evidence" value="ECO:0000318"/>
    <property type="project" value="GO_Central"/>
</dbReference>
<sequence>MDSVRSVISDAEIAYNLQLIELADPSPEPSSRNDQGSSWNQASLSTSWSVVGSPTQKRSSELDLKQKEGSQSRITESDNTNITFDNELFFEIECDICTELRPHTSFISTSGCQHEYCIDCCKKHAEMKISTGKAQIPCPLPDCGHSFDIDQCSDLLSKQSLEILNTRQTEFAIPSSQKVYCPFSGCSTLMENSNGISSVYKERFVECGSCHRGFCVKCNVPWHADMTCAQYRAEMGNVLENGDEKLKDLAQRQKWQVCKVCQRFIELAEGCYHMTCLCGNEFCYTCGAKWSNGRASCNCKLFDEEHIVTPRRHGPRVRPRV</sequence>
<name>A0A2K1KIY4_PHYPA</name>
<dbReference type="AlphaFoldDB" id="A0A2K1KIY4"/>
<dbReference type="Gramene" id="Pp3c5_8660V3.2">
    <property type="protein sequence ID" value="Pp3c5_8660V3.2"/>
    <property type="gene ID" value="Pp3c5_8660"/>
</dbReference>
<evidence type="ECO:0000256" key="11">
    <source>
        <dbReference type="PROSITE-ProRule" id="PRU00175"/>
    </source>
</evidence>
<evidence type="ECO:0000256" key="10">
    <source>
        <dbReference type="ARBA" id="ARBA00022833"/>
    </source>
</evidence>
<dbReference type="Pfam" id="PF01485">
    <property type="entry name" value="IBR"/>
    <property type="match status" value="2"/>
</dbReference>
<dbReference type="InterPro" id="IPR031127">
    <property type="entry name" value="E3_UB_ligase_RBR"/>
</dbReference>
<reference evidence="16" key="3">
    <citation type="submission" date="2020-12" db="UniProtKB">
        <authorList>
            <consortium name="EnsemblPlants"/>
        </authorList>
    </citation>
    <scope>IDENTIFICATION</scope>
</reference>
<dbReference type="GO" id="GO:0031624">
    <property type="term" value="F:ubiquitin conjugating enzyme binding"/>
    <property type="evidence" value="ECO:0000318"/>
    <property type="project" value="GO_Central"/>
</dbReference>
<gene>
    <name evidence="16" type="primary">LOC112282213</name>
    <name evidence="15" type="ORF">PHYPA_007417</name>
</gene>
<dbReference type="GO" id="GO:0061630">
    <property type="term" value="F:ubiquitin protein ligase activity"/>
    <property type="evidence" value="ECO:0000318"/>
    <property type="project" value="GO_Central"/>
</dbReference>
<feature type="region of interest" description="Disordered" evidence="12">
    <location>
        <begin position="24"/>
        <end position="77"/>
    </location>
</feature>